<dbReference type="SUPFAM" id="SSF52047">
    <property type="entry name" value="RNI-like"/>
    <property type="match status" value="1"/>
</dbReference>
<keyword evidence="3" id="KW-1185">Reference proteome</keyword>
<dbReference type="Gene3D" id="3.40.50.300">
    <property type="entry name" value="P-loop containing nucleotide triphosphate hydrolases"/>
    <property type="match status" value="1"/>
</dbReference>
<protein>
    <recommendedName>
        <fullName evidence="4">C-terminal of Roc (COR) domain-containing protein</fullName>
    </recommendedName>
</protein>
<gene>
    <name evidence="2" type="ORF">CSSPTR1EN2_LOCUS22847</name>
</gene>
<evidence type="ECO:0008006" key="4">
    <source>
        <dbReference type="Google" id="ProtNLM"/>
    </source>
</evidence>
<dbReference type="PANTHER" id="PTHR47679">
    <property type="entry name" value="PROTEIN TORNADO 1"/>
    <property type="match status" value="1"/>
</dbReference>
<evidence type="ECO:0000313" key="2">
    <source>
        <dbReference type="EMBL" id="CAK9235699.1"/>
    </source>
</evidence>
<dbReference type="EMBL" id="OZ019900">
    <property type="protein sequence ID" value="CAK9235699.1"/>
    <property type="molecule type" value="Genomic_DNA"/>
</dbReference>
<evidence type="ECO:0000313" key="3">
    <source>
        <dbReference type="Proteomes" id="UP001497512"/>
    </source>
</evidence>
<feature type="coiled-coil region" evidence="1">
    <location>
        <begin position="519"/>
        <end position="550"/>
    </location>
</feature>
<dbReference type="InterPro" id="IPR032675">
    <property type="entry name" value="LRR_dom_sf"/>
</dbReference>
<name>A0ABP0V693_9BRYO</name>
<keyword evidence="1" id="KW-0175">Coiled coil</keyword>
<dbReference type="InterPro" id="IPR027417">
    <property type="entry name" value="P-loop_NTPase"/>
</dbReference>
<dbReference type="SUPFAM" id="SSF52540">
    <property type="entry name" value="P-loop containing nucleoside triphosphate hydrolases"/>
    <property type="match status" value="1"/>
</dbReference>
<feature type="coiled-coil region" evidence="1">
    <location>
        <begin position="1042"/>
        <end position="1069"/>
    </location>
</feature>
<dbReference type="Proteomes" id="UP001497512">
    <property type="component" value="Chromosome 8"/>
</dbReference>
<proteinExistence type="predicted"/>
<evidence type="ECO:0000256" key="1">
    <source>
        <dbReference type="SAM" id="Coils"/>
    </source>
</evidence>
<accession>A0ABP0V693</accession>
<dbReference type="Gene3D" id="3.80.10.10">
    <property type="entry name" value="Ribonuclease Inhibitor"/>
    <property type="match status" value="1"/>
</dbReference>
<sequence length="1291" mass="148527">MECPDSEENFFSALFSARYVGRLEYSVRFRSEGWKYDHVLSLVEGNGTLSDLSILSTVAFNQYDNYSVERWHKIQLAVSNSPNVVTAEFGVFDSEILQSLQNNRSLKNIKLDCGKLPSLLKDRSSQFGRMFKSQKDFAWDAKSIALLLSNNSSITSLDIHDLHANEYRNLLEKAICKSVTLEHLELNNCKGLKNLLKPFVGNARDSPPNTSVKRLCIGIGERQDLDNQFELICEIIRWNKTLTSLTISNVGLLPKLLTSMPKLRYPEMSVKTRDMEMFLATLKENTTLRQICFKNFEFEEIVQKMFLDLLEENIILEKIDLSETNFKSGGYDILVNEALERNRVKRILLVAEIDMISPKFARVFICGPPRIGKTELRLSLIRNSKKELVQGIYEKTKLALSFTWQKVNWSPPLPRTMGIEKQDMIIKGDIQISLWDLGGQDEFHSLHDLVIQNTNIQGIASSFFLLCKLTRNKKECKDQLDEYGTEIMSELEYWIKLIASNTRPSIEFTPRIIIIFTFCDKVYQDLKRLQRNLQQVIKNLKNKYKELVNIYDFIPSFWIDARSTSSVQPLARFVTNEIKHILDNLPKVLEVCFQMGKVITQWNEKHTNKPMVSWETFEELCAENTNLKCFLGDQSNMKKHCQAVARTLHEGGNVLYFENLEFVVMDPNWFCHEILGSLLAFDQSFCAALGYDVSINMGGFVNYNDVEILFKKSLSGEYSHVGRNRKKQVDVQNIQKIEGVQVEDLIKLLMELNQCYQETNDIGSSNEKGGIFIPSILKDANGDIHQGERQLKWEYFGKELEPWPNVVYVGSRLECGDPEHTFLTVGFFPRLQVKFRKMFKLQRKVAVFKLEKNLIMFTWKGLQFFVEYSGQVNSFIDIIVRSSRDFETTKIIIFDDVITPIREFCASSTFGCQGVKLVESILRPLSLETPWSCKSRKDQAVKVETLTRNVKESMDLDYRHDWNMGFNGFPPSGPPNKAIDLLGARQWNDVFNFILSNVEELKIDIEEAVEVANHNSSNECLDMHGKISLDEHGDSVQISDLRKAVMMRFDDLDNKLDSLQKKIDHVHKLQQELLPQVCTKLDQILQFSGELQRHRVPCLSFFSTKDLGIFQKMIDSCVSNAVMQCVQLHFWCEHRHNIHKVEGQEGCSLSLETKIARKIRPYAIWGLRIATMLMKAGAHITLGIEHAIPDLEKAFLNGVVSIPDLQVVGDDGVSREQVELHLKEHFTNEVKESAEQWLVDFLRGKDIATLFGLYRVQYTHGTSEGSHIAWVCKKHRDEGLRFNSMKLLPIQ</sequence>
<dbReference type="PANTHER" id="PTHR47679:SF1">
    <property type="entry name" value="PROTEIN TORNADO 1"/>
    <property type="match status" value="1"/>
</dbReference>
<reference evidence="2" key="1">
    <citation type="submission" date="2024-02" db="EMBL/GenBank/DDBJ databases">
        <authorList>
            <consortium name="ELIXIR-Norway"/>
            <consortium name="Elixir Norway"/>
        </authorList>
    </citation>
    <scope>NUCLEOTIDE SEQUENCE</scope>
</reference>
<organism evidence="2 3">
    <name type="scientific">Sphagnum troendelagicum</name>
    <dbReference type="NCBI Taxonomy" id="128251"/>
    <lineage>
        <taxon>Eukaryota</taxon>
        <taxon>Viridiplantae</taxon>
        <taxon>Streptophyta</taxon>
        <taxon>Embryophyta</taxon>
        <taxon>Bryophyta</taxon>
        <taxon>Sphagnophytina</taxon>
        <taxon>Sphagnopsida</taxon>
        <taxon>Sphagnales</taxon>
        <taxon>Sphagnaceae</taxon>
        <taxon>Sphagnum</taxon>
    </lineage>
</organism>